<evidence type="ECO:0000313" key="2">
    <source>
        <dbReference type="Proteomes" id="UP000217257"/>
    </source>
</evidence>
<protein>
    <submittedName>
        <fullName evidence="1">Uncharacterized protein</fullName>
    </submittedName>
</protein>
<dbReference type="EMBL" id="CP022098">
    <property type="protein sequence ID" value="ATB36129.1"/>
    <property type="molecule type" value="Genomic_DNA"/>
</dbReference>
<gene>
    <name evidence="1" type="ORF">CYFUS_001543</name>
</gene>
<dbReference type="Proteomes" id="UP000217257">
    <property type="component" value="Chromosome"/>
</dbReference>
<sequence>MTMLTLQIEDTRTGLVENRTLGDWLKHVREHPMKTISHFTAAMMCVGALVGCGGELEQQPQRFVRGEQARSTGIARQQLTECETWTYDMRSPIQYTPPGGYTIQSVTGSGSWTADPTRTEYVDLTCPRLSDAVGYSSTYTKSFDSYYNDNSGSCTYTFCSSMASQCGQETVTFSPYQAMSYWVPYGAIQAVVFNSGSWNAYSPPNPNGGDPQPCRSLNNWVGSAHIAQEFDSAYSDNSGAGCTYTIYYGTGAYCAP</sequence>
<name>A0A250IWL9_9BACT</name>
<reference evidence="1 2" key="1">
    <citation type="submission" date="2017-06" db="EMBL/GenBank/DDBJ databases">
        <title>Sequencing and comparative analysis of myxobacterial genomes.</title>
        <authorList>
            <person name="Rupp O."/>
            <person name="Goesmann A."/>
            <person name="Sogaard-Andersen L."/>
        </authorList>
    </citation>
    <scope>NUCLEOTIDE SEQUENCE [LARGE SCALE GENOMIC DNA]</scope>
    <source>
        <strain evidence="1 2">DSM 52655</strain>
    </source>
</reference>
<evidence type="ECO:0000313" key="1">
    <source>
        <dbReference type="EMBL" id="ATB36129.1"/>
    </source>
</evidence>
<dbReference type="AlphaFoldDB" id="A0A250IWL9"/>
<organism evidence="1 2">
    <name type="scientific">Cystobacter fuscus</name>
    <dbReference type="NCBI Taxonomy" id="43"/>
    <lineage>
        <taxon>Bacteria</taxon>
        <taxon>Pseudomonadati</taxon>
        <taxon>Myxococcota</taxon>
        <taxon>Myxococcia</taxon>
        <taxon>Myxococcales</taxon>
        <taxon>Cystobacterineae</taxon>
        <taxon>Archangiaceae</taxon>
        <taxon>Cystobacter</taxon>
    </lineage>
</organism>
<accession>A0A250IWL9</accession>
<dbReference type="KEGG" id="cfus:CYFUS_001543"/>
<proteinExistence type="predicted"/>